<sequence length="48" mass="5862">MDREERRKRFKGVIGVTVTPFDSDYEIDYGKMYNLTEWWVENGMVRDK</sequence>
<accession>A0A382W0L0</accession>
<dbReference type="InterPro" id="IPR013785">
    <property type="entry name" value="Aldolase_TIM"/>
</dbReference>
<name>A0A382W0L0_9ZZZZ</name>
<protein>
    <recommendedName>
        <fullName evidence="2">Dihydrodipicolinate synthase family protein</fullName>
    </recommendedName>
</protein>
<evidence type="ECO:0008006" key="2">
    <source>
        <dbReference type="Google" id="ProtNLM"/>
    </source>
</evidence>
<reference evidence="1" key="1">
    <citation type="submission" date="2018-05" db="EMBL/GenBank/DDBJ databases">
        <authorList>
            <person name="Lanie J.A."/>
            <person name="Ng W.-L."/>
            <person name="Kazmierczak K.M."/>
            <person name="Andrzejewski T.M."/>
            <person name="Davidsen T.M."/>
            <person name="Wayne K.J."/>
            <person name="Tettelin H."/>
            <person name="Glass J.I."/>
            <person name="Rusch D."/>
            <person name="Podicherti R."/>
            <person name="Tsui H.-C.T."/>
            <person name="Winkler M.E."/>
        </authorList>
    </citation>
    <scope>NUCLEOTIDE SEQUENCE</scope>
</reference>
<dbReference type="Gene3D" id="3.20.20.70">
    <property type="entry name" value="Aldolase class I"/>
    <property type="match status" value="1"/>
</dbReference>
<dbReference type="SUPFAM" id="SSF51569">
    <property type="entry name" value="Aldolase"/>
    <property type="match status" value="1"/>
</dbReference>
<dbReference type="AlphaFoldDB" id="A0A382W0L0"/>
<evidence type="ECO:0000313" key="1">
    <source>
        <dbReference type="EMBL" id="SVD52269.1"/>
    </source>
</evidence>
<proteinExistence type="predicted"/>
<feature type="non-terminal residue" evidence="1">
    <location>
        <position position="48"/>
    </location>
</feature>
<organism evidence="1">
    <name type="scientific">marine metagenome</name>
    <dbReference type="NCBI Taxonomy" id="408172"/>
    <lineage>
        <taxon>unclassified sequences</taxon>
        <taxon>metagenomes</taxon>
        <taxon>ecological metagenomes</taxon>
    </lineage>
</organism>
<dbReference type="EMBL" id="UINC01156062">
    <property type="protein sequence ID" value="SVD52269.1"/>
    <property type="molecule type" value="Genomic_DNA"/>
</dbReference>
<gene>
    <name evidence="1" type="ORF">METZ01_LOCUS405123</name>
</gene>